<dbReference type="GO" id="GO:0016020">
    <property type="term" value="C:membrane"/>
    <property type="evidence" value="ECO:0007669"/>
    <property type="project" value="UniProtKB-SubCell"/>
</dbReference>
<evidence type="ECO:0000256" key="7">
    <source>
        <dbReference type="SAM" id="Phobius"/>
    </source>
</evidence>
<feature type="compositionally biased region" description="Low complexity" evidence="6">
    <location>
        <begin position="17"/>
        <end position="26"/>
    </location>
</feature>
<dbReference type="InterPro" id="IPR029001">
    <property type="entry name" value="ITPase-like_fam"/>
</dbReference>
<evidence type="ECO:0000256" key="2">
    <source>
        <dbReference type="ARBA" id="ARBA00022692"/>
    </source>
</evidence>
<sequence length="843" mass="92269">MTAEREPQGYGTVPDASTSRVSSTTRRPVDDALNSLPAPRETRPRTTRWLPIVMMLTILGIDSLGWVMCLAPQTQLFEDIACRKYYSLANRVHVLDAGGKDLCKIPEVQDTVAQLFGWQAFFDGLPGLLLAMPYGVMADKRGRQPVTFLSKLGMLLAMSWILIVCWFELPLRLTWLSSLFTIIGGGGTVASAVLMMVLADSTTEENRSRIFFQGNAVLIFAELIGPSLSTLMMQSNVWLPLIFALACTILTTFLSAFLPETLPPKAVDAATDQIGDEYSPSLNKASKKTLSATWQHASGTISYIASHRSVLFLVVSFLVIDFSRQSLAILLQYVSTRYSVPIAKANLLLSCKSFAQLIASAVLLPITDSFVLNTLRVPAKVKDLRLARMSISLVMVGFAVLVLAPSVWVVIVGLVFYTMGSGFGAFARSLVSSLVESRMIGTLFTTLCMMNTIGSLIAGPIVAGTFSWSLRLGGILRGMPFIFPFVLCGLATLALMQVKLPSRLAIADEPEDEEHPWDAAAGGAAARPPADLAAKPHRRRAWQIEPRSARSCIIAVKQRPPARPPAMTDSKIPSDPPPEYSPAEHAAAGTGPRPGGPVRRPVQPLDIPIIRHLNAKRVVLASASPRRKALLQQMGLTNLEINPSDKPEDLDKSAYGPWEYVAETARRKCLDVYTKCLETQLASIPDPELVIAADTIIVTRDGRILEKPRSEAEHVKMLKYMRDTEMHRVLTAVTVLAPREDARHPGYSITSHTEETKVYFWGEENGLPDDVIEAYVRTREGVDKAGGYAVQGIAGMLLVEKIDGSVDNVVGLPVRRCLSMAEKVIFRQDEEGDEEQSGEEDLL</sequence>
<accession>A0A2U3EDX9</accession>
<dbReference type="SUPFAM" id="SSF103473">
    <property type="entry name" value="MFS general substrate transporter"/>
    <property type="match status" value="1"/>
</dbReference>
<comment type="caution">
    <text evidence="8">The sequence shown here is derived from an EMBL/GenBank/DDBJ whole genome shotgun (WGS) entry which is preliminary data.</text>
</comment>
<keyword evidence="5 7" id="KW-0472">Membrane</keyword>
<dbReference type="EMBL" id="LCWV01000005">
    <property type="protein sequence ID" value="PWI72727.1"/>
    <property type="molecule type" value="Genomic_DNA"/>
</dbReference>
<name>A0A2U3EDX9_PURLI</name>
<dbReference type="GO" id="GO:0047429">
    <property type="term" value="F:nucleoside triphosphate diphosphatase activity"/>
    <property type="evidence" value="ECO:0007669"/>
    <property type="project" value="InterPro"/>
</dbReference>
<gene>
    <name evidence="8" type="ORF">PCL_09742</name>
</gene>
<feature type="transmembrane region" description="Helical" evidence="7">
    <location>
        <begin position="237"/>
        <end position="258"/>
    </location>
</feature>
<feature type="transmembrane region" description="Helical" evidence="7">
    <location>
        <begin position="439"/>
        <end position="463"/>
    </location>
</feature>
<dbReference type="InterPro" id="IPR011701">
    <property type="entry name" value="MFS"/>
</dbReference>
<evidence type="ECO:0000256" key="5">
    <source>
        <dbReference type="ARBA" id="ARBA00023136"/>
    </source>
</evidence>
<feature type="transmembrane region" description="Helical" evidence="7">
    <location>
        <begin position="210"/>
        <end position="231"/>
    </location>
</feature>
<feature type="transmembrane region" description="Helical" evidence="7">
    <location>
        <begin position="354"/>
        <end position="372"/>
    </location>
</feature>
<feature type="transmembrane region" description="Helical" evidence="7">
    <location>
        <begin position="49"/>
        <end position="68"/>
    </location>
</feature>
<feature type="compositionally biased region" description="Low complexity" evidence="6">
    <location>
        <begin position="518"/>
        <end position="533"/>
    </location>
</feature>
<dbReference type="PANTHER" id="PTHR23507">
    <property type="entry name" value="ZGC:174356"/>
    <property type="match status" value="1"/>
</dbReference>
<evidence type="ECO:0000313" key="8">
    <source>
        <dbReference type="EMBL" id="PWI72727.1"/>
    </source>
</evidence>
<dbReference type="Gene3D" id="1.20.1250.20">
    <property type="entry name" value="MFS general substrate transporter like domains"/>
    <property type="match status" value="1"/>
</dbReference>
<feature type="transmembrane region" description="Helical" evidence="7">
    <location>
        <begin position="393"/>
        <end position="419"/>
    </location>
</feature>
<feature type="region of interest" description="Disordered" evidence="6">
    <location>
        <begin position="557"/>
        <end position="600"/>
    </location>
</feature>
<proteinExistence type="inferred from homology"/>
<dbReference type="HAMAP" id="MF_00528">
    <property type="entry name" value="Maf"/>
    <property type="match status" value="1"/>
</dbReference>
<dbReference type="Gene3D" id="3.90.950.10">
    <property type="match status" value="1"/>
</dbReference>
<dbReference type="NCBIfam" id="TIGR00172">
    <property type="entry name" value="maf"/>
    <property type="match status" value="1"/>
</dbReference>
<dbReference type="Proteomes" id="UP000245956">
    <property type="component" value="Unassembled WGS sequence"/>
</dbReference>
<feature type="region of interest" description="Disordered" evidence="6">
    <location>
        <begin position="1"/>
        <end position="42"/>
    </location>
</feature>
<feature type="transmembrane region" description="Helical" evidence="7">
    <location>
        <begin position="310"/>
        <end position="334"/>
    </location>
</feature>
<dbReference type="PANTHER" id="PTHR23507:SF1">
    <property type="entry name" value="FI18259P1-RELATED"/>
    <property type="match status" value="1"/>
</dbReference>
<dbReference type="AlphaFoldDB" id="A0A2U3EDX9"/>
<feature type="region of interest" description="Disordered" evidence="6">
    <location>
        <begin position="509"/>
        <end position="541"/>
    </location>
</feature>
<feature type="transmembrane region" description="Helical" evidence="7">
    <location>
        <begin position="148"/>
        <end position="169"/>
    </location>
</feature>
<evidence type="ECO:0000256" key="1">
    <source>
        <dbReference type="ARBA" id="ARBA00004141"/>
    </source>
</evidence>
<feature type="transmembrane region" description="Helical" evidence="7">
    <location>
        <begin position="475"/>
        <end position="496"/>
    </location>
</feature>
<feature type="transmembrane region" description="Helical" evidence="7">
    <location>
        <begin position="175"/>
        <end position="198"/>
    </location>
</feature>
<feature type="transmembrane region" description="Helical" evidence="7">
    <location>
        <begin position="116"/>
        <end position="136"/>
    </location>
</feature>
<keyword evidence="4 7" id="KW-1133">Transmembrane helix</keyword>
<evidence type="ECO:0000256" key="3">
    <source>
        <dbReference type="ARBA" id="ARBA00022801"/>
    </source>
</evidence>
<dbReference type="GO" id="GO:0022857">
    <property type="term" value="F:transmembrane transporter activity"/>
    <property type="evidence" value="ECO:0007669"/>
    <property type="project" value="InterPro"/>
</dbReference>
<dbReference type="SUPFAM" id="SSF52972">
    <property type="entry name" value="ITPase-like"/>
    <property type="match status" value="1"/>
</dbReference>
<evidence type="ECO:0000313" key="9">
    <source>
        <dbReference type="Proteomes" id="UP000245956"/>
    </source>
</evidence>
<dbReference type="InterPro" id="IPR036259">
    <property type="entry name" value="MFS_trans_sf"/>
</dbReference>
<dbReference type="CDD" id="cd00555">
    <property type="entry name" value="Maf"/>
    <property type="match status" value="1"/>
</dbReference>
<dbReference type="Pfam" id="PF07690">
    <property type="entry name" value="MFS_1"/>
    <property type="match status" value="1"/>
</dbReference>
<reference evidence="8 9" key="1">
    <citation type="journal article" date="2016" name="Front. Microbiol.">
        <title>Genome and transcriptome sequences reveal the specific parasitism of the nematophagous Purpureocillium lilacinum 36-1.</title>
        <authorList>
            <person name="Xie J."/>
            <person name="Li S."/>
            <person name="Mo C."/>
            <person name="Xiao X."/>
            <person name="Peng D."/>
            <person name="Wang G."/>
            <person name="Xiao Y."/>
        </authorList>
    </citation>
    <scope>NUCLEOTIDE SEQUENCE [LARGE SCALE GENOMIC DNA]</scope>
    <source>
        <strain evidence="8 9">36-1</strain>
    </source>
</reference>
<evidence type="ECO:0000256" key="4">
    <source>
        <dbReference type="ARBA" id="ARBA00022989"/>
    </source>
</evidence>
<dbReference type="Pfam" id="PF02545">
    <property type="entry name" value="Maf"/>
    <property type="match status" value="1"/>
</dbReference>
<dbReference type="InterPro" id="IPR003697">
    <property type="entry name" value="Maf-like"/>
</dbReference>
<evidence type="ECO:0000256" key="6">
    <source>
        <dbReference type="SAM" id="MobiDB-lite"/>
    </source>
</evidence>
<keyword evidence="2 7" id="KW-0812">Transmembrane</keyword>
<keyword evidence="3" id="KW-0378">Hydrolase</keyword>
<organism evidence="8 9">
    <name type="scientific">Purpureocillium lilacinum</name>
    <name type="common">Paecilomyces lilacinus</name>
    <dbReference type="NCBI Taxonomy" id="33203"/>
    <lineage>
        <taxon>Eukaryota</taxon>
        <taxon>Fungi</taxon>
        <taxon>Dikarya</taxon>
        <taxon>Ascomycota</taxon>
        <taxon>Pezizomycotina</taxon>
        <taxon>Sordariomycetes</taxon>
        <taxon>Hypocreomycetidae</taxon>
        <taxon>Hypocreales</taxon>
        <taxon>Ophiocordycipitaceae</taxon>
        <taxon>Purpureocillium</taxon>
    </lineage>
</organism>
<comment type="subcellular location">
    <subcellularLocation>
        <location evidence="1">Membrane</location>
        <topology evidence="1">Multi-pass membrane protein</topology>
    </subcellularLocation>
</comment>
<protein>
    <submittedName>
        <fullName evidence="8">MFS general substrate transporter</fullName>
    </submittedName>
</protein>